<dbReference type="AlphaFoldDB" id="A0A9W4T118"/>
<dbReference type="Proteomes" id="UP001153678">
    <property type="component" value="Unassembled WGS sequence"/>
</dbReference>
<keyword evidence="3" id="KW-1185">Reference proteome</keyword>
<evidence type="ECO:0000256" key="1">
    <source>
        <dbReference type="SAM" id="MobiDB-lite"/>
    </source>
</evidence>
<evidence type="ECO:0000313" key="3">
    <source>
        <dbReference type="Proteomes" id="UP001153678"/>
    </source>
</evidence>
<comment type="caution">
    <text evidence="2">The sequence shown here is derived from an EMBL/GenBank/DDBJ whole genome shotgun (WGS) entry which is preliminary data.</text>
</comment>
<sequence length="522" mass="60912">MVTMVDYTNILRSTLENGSGMVKFFKTLEYTFSQRDQAEKDLKRALETISSENGELSSKALEWLRNFDVMIKSSSTERHWTSTKVNEECEKTHSLELISAEKEEQHFYNVMSNIAVEHDSASDNFRARTQERFNKRPSSFEESLHELDSNKKMKLNGTTPDNYETSADTEQETDEVTLIDPEKFKGTYLELDPNQMWTLKSGRKVEEIIYEFARNLSRESYLHSFIINDVDVETKSLFTKEEWKEITTSEVKNKPSLEQSHMDLLKTIDNVEKLQEIIFEPFMQDGSKYDKRSHFDLNYINYSYRGMLFLWQKEENPFDSEKLEGWYEMNVWSHLIDPAFHNLNIDLGDGVFRLCKDRLEFGAIETGRKWEGEKGTKYMHDSLKMCKMLKDMVTQLAIICDGREELVRKLEVVGILHGANRIQIITMDYPKGYISRIKRRKFCKVPGRLTNSTPLALVLKEILYAKSIISRVLYMINHKDDVNLENFLNDSSDEQGECHTSSPRVNIPPTFSTPKKKKPVIN</sequence>
<feature type="compositionally biased region" description="Polar residues" evidence="1">
    <location>
        <begin position="156"/>
        <end position="166"/>
    </location>
</feature>
<feature type="region of interest" description="Disordered" evidence="1">
    <location>
        <begin position="493"/>
        <end position="522"/>
    </location>
</feature>
<feature type="region of interest" description="Disordered" evidence="1">
    <location>
        <begin position="152"/>
        <end position="173"/>
    </location>
</feature>
<dbReference type="OrthoDB" id="2447334at2759"/>
<accession>A0A9W4T118</accession>
<gene>
    <name evidence="2" type="ORF">FWILDA_LOCUS14725</name>
</gene>
<evidence type="ECO:0000313" key="2">
    <source>
        <dbReference type="EMBL" id="CAI2190738.1"/>
    </source>
</evidence>
<dbReference type="EMBL" id="CAMKVN010006806">
    <property type="protein sequence ID" value="CAI2190738.1"/>
    <property type="molecule type" value="Genomic_DNA"/>
</dbReference>
<proteinExistence type="predicted"/>
<reference evidence="2" key="1">
    <citation type="submission" date="2022-08" db="EMBL/GenBank/DDBJ databases">
        <authorList>
            <person name="Kallberg Y."/>
            <person name="Tangrot J."/>
            <person name="Rosling A."/>
        </authorList>
    </citation>
    <scope>NUCLEOTIDE SEQUENCE</scope>
    <source>
        <strain evidence="2">Wild A</strain>
    </source>
</reference>
<protein>
    <submittedName>
        <fullName evidence="2">14369_t:CDS:1</fullName>
    </submittedName>
</protein>
<name>A0A9W4T118_9GLOM</name>
<organism evidence="2 3">
    <name type="scientific">Funneliformis geosporum</name>
    <dbReference type="NCBI Taxonomy" id="1117311"/>
    <lineage>
        <taxon>Eukaryota</taxon>
        <taxon>Fungi</taxon>
        <taxon>Fungi incertae sedis</taxon>
        <taxon>Mucoromycota</taxon>
        <taxon>Glomeromycotina</taxon>
        <taxon>Glomeromycetes</taxon>
        <taxon>Glomerales</taxon>
        <taxon>Glomeraceae</taxon>
        <taxon>Funneliformis</taxon>
    </lineage>
</organism>